<dbReference type="GO" id="GO:0016339">
    <property type="term" value="P:calcium-dependent cell-cell adhesion via plasma membrane cell adhesion molecules"/>
    <property type="evidence" value="ECO:0007669"/>
    <property type="project" value="TreeGrafter"/>
</dbReference>
<keyword evidence="8" id="KW-0732">Signal</keyword>
<feature type="domain" description="Cadherin" evidence="9">
    <location>
        <begin position="119"/>
        <end position="229"/>
    </location>
</feature>
<feature type="compositionally biased region" description="Polar residues" evidence="6">
    <location>
        <begin position="674"/>
        <end position="683"/>
    </location>
</feature>
<organism evidence="10 11">
    <name type="scientific">Alligator sinensis</name>
    <name type="common">Chinese alligator</name>
    <dbReference type="NCBI Taxonomy" id="38654"/>
    <lineage>
        <taxon>Eukaryota</taxon>
        <taxon>Metazoa</taxon>
        <taxon>Chordata</taxon>
        <taxon>Craniata</taxon>
        <taxon>Vertebrata</taxon>
        <taxon>Euteleostomi</taxon>
        <taxon>Archelosauria</taxon>
        <taxon>Archosauria</taxon>
        <taxon>Crocodylia</taxon>
        <taxon>Alligatoridae</taxon>
        <taxon>Alligatorinae</taxon>
        <taxon>Alligator</taxon>
    </lineage>
</organism>
<feature type="region of interest" description="Disordered" evidence="6">
    <location>
        <begin position="746"/>
        <end position="784"/>
    </location>
</feature>
<feature type="domain" description="Cadherin" evidence="9">
    <location>
        <begin position="245"/>
        <end position="349"/>
    </location>
</feature>
<dbReference type="GO" id="GO:0045296">
    <property type="term" value="F:cadherin binding"/>
    <property type="evidence" value="ECO:0007669"/>
    <property type="project" value="TreeGrafter"/>
</dbReference>
<feature type="compositionally biased region" description="Basic and acidic residues" evidence="6">
    <location>
        <begin position="868"/>
        <end position="878"/>
    </location>
</feature>
<name>A0A3Q0G4G3_ALLSI</name>
<proteinExistence type="predicted"/>
<feature type="compositionally biased region" description="Low complexity" evidence="6">
    <location>
        <begin position="764"/>
        <end position="780"/>
    </location>
</feature>
<evidence type="ECO:0000256" key="1">
    <source>
        <dbReference type="ARBA" id="ARBA00004370"/>
    </source>
</evidence>
<dbReference type="CDD" id="cd11304">
    <property type="entry name" value="Cadherin_repeat"/>
    <property type="match status" value="3"/>
</dbReference>
<evidence type="ECO:0000256" key="6">
    <source>
        <dbReference type="SAM" id="MobiDB-lite"/>
    </source>
</evidence>
<keyword evidence="4 7" id="KW-0472">Membrane</keyword>
<evidence type="ECO:0000256" key="5">
    <source>
        <dbReference type="PROSITE-ProRule" id="PRU00043"/>
    </source>
</evidence>
<dbReference type="Gene3D" id="2.60.40.60">
    <property type="entry name" value="Cadherins"/>
    <property type="match status" value="4"/>
</dbReference>
<dbReference type="Proteomes" id="UP000189705">
    <property type="component" value="Unplaced"/>
</dbReference>
<dbReference type="GO" id="GO:0005509">
    <property type="term" value="F:calcium ion binding"/>
    <property type="evidence" value="ECO:0007669"/>
    <property type="project" value="UniProtKB-UniRule"/>
</dbReference>
<feature type="compositionally biased region" description="Basic and acidic residues" evidence="6">
    <location>
        <begin position="807"/>
        <end position="836"/>
    </location>
</feature>
<feature type="compositionally biased region" description="Low complexity" evidence="6">
    <location>
        <begin position="532"/>
        <end position="542"/>
    </location>
</feature>
<evidence type="ECO:0000259" key="9">
    <source>
        <dbReference type="PROSITE" id="PS50268"/>
    </source>
</evidence>
<feature type="compositionally biased region" description="Polar residues" evidence="6">
    <location>
        <begin position="644"/>
        <end position="662"/>
    </location>
</feature>
<dbReference type="PANTHER" id="PTHR24027:SF414">
    <property type="entry name" value="CADHERIN-RELATED FAMILY MEMBER 5 ISOFORM X1"/>
    <property type="match status" value="1"/>
</dbReference>
<dbReference type="InParanoid" id="A0A3Q0G4G3"/>
<keyword evidence="2" id="KW-0677">Repeat</keyword>
<keyword evidence="3 5" id="KW-0106">Calcium</keyword>
<feature type="region of interest" description="Disordered" evidence="6">
    <location>
        <begin position="532"/>
        <end position="688"/>
    </location>
</feature>
<dbReference type="RefSeq" id="XP_025054327.1">
    <property type="nucleotide sequence ID" value="XM_025198542.1"/>
</dbReference>
<keyword evidence="7" id="KW-0812">Transmembrane</keyword>
<dbReference type="PRINTS" id="PR00205">
    <property type="entry name" value="CADHERIN"/>
</dbReference>
<feature type="compositionally biased region" description="Low complexity" evidence="6">
    <location>
        <begin position="623"/>
        <end position="634"/>
    </location>
</feature>
<feature type="domain" description="Cadherin" evidence="9">
    <location>
        <begin position="65"/>
        <end position="118"/>
    </location>
</feature>
<feature type="region of interest" description="Disordered" evidence="6">
    <location>
        <begin position="802"/>
        <end position="925"/>
    </location>
</feature>
<gene>
    <name evidence="11" type="primary">CDHR5</name>
</gene>
<keyword evidence="10" id="KW-1185">Reference proteome</keyword>
<dbReference type="GeneID" id="102387330"/>
<feature type="signal peptide" evidence="8">
    <location>
        <begin position="1"/>
        <end position="21"/>
    </location>
</feature>
<dbReference type="GO" id="GO:0044331">
    <property type="term" value="P:cell-cell adhesion mediated by cadherin"/>
    <property type="evidence" value="ECO:0007669"/>
    <property type="project" value="TreeGrafter"/>
</dbReference>
<dbReference type="InterPro" id="IPR015919">
    <property type="entry name" value="Cadherin-like_sf"/>
</dbReference>
<evidence type="ECO:0000256" key="3">
    <source>
        <dbReference type="ARBA" id="ARBA00022837"/>
    </source>
</evidence>
<evidence type="ECO:0000256" key="7">
    <source>
        <dbReference type="SAM" id="Phobius"/>
    </source>
</evidence>
<dbReference type="Pfam" id="PF00028">
    <property type="entry name" value="Cadherin"/>
    <property type="match status" value="1"/>
</dbReference>
<dbReference type="InterPro" id="IPR039808">
    <property type="entry name" value="Cadherin"/>
</dbReference>
<dbReference type="GO" id="GO:0007043">
    <property type="term" value="P:cell-cell junction assembly"/>
    <property type="evidence" value="ECO:0007669"/>
    <property type="project" value="TreeGrafter"/>
</dbReference>
<feature type="region of interest" description="Disordered" evidence="6">
    <location>
        <begin position="481"/>
        <end position="509"/>
    </location>
</feature>
<keyword evidence="7" id="KW-1133">Transmembrane helix</keyword>
<dbReference type="PANTHER" id="PTHR24027">
    <property type="entry name" value="CADHERIN-23"/>
    <property type="match status" value="1"/>
</dbReference>
<dbReference type="AlphaFoldDB" id="A0A3Q0G4G3"/>
<feature type="compositionally biased region" description="Polar residues" evidence="6">
    <location>
        <begin position="577"/>
        <end position="622"/>
    </location>
</feature>
<accession>A0A3Q0G4G3</accession>
<dbReference type="CTD" id="53841"/>
<feature type="chain" id="PRO_5018089607" evidence="8">
    <location>
        <begin position="22"/>
        <end position="925"/>
    </location>
</feature>
<dbReference type="SUPFAM" id="SSF49313">
    <property type="entry name" value="Cadherin-like"/>
    <property type="match status" value="4"/>
</dbReference>
<evidence type="ECO:0000313" key="11">
    <source>
        <dbReference type="RefSeq" id="XP_025054327.1"/>
    </source>
</evidence>
<dbReference type="GO" id="GO:0034332">
    <property type="term" value="P:adherens junction organization"/>
    <property type="evidence" value="ECO:0007669"/>
    <property type="project" value="TreeGrafter"/>
</dbReference>
<dbReference type="GO" id="GO:0000902">
    <property type="term" value="P:cell morphogenesis"/>
    <property type="evidence" value="ECO:0007669"/>
    <property type="project" value="TreeGrafter"/>
</dbReference>
<dbReference type="GO" id="GO:0016477">
    <property type="term" value="P:cell migration"/>
    <property type="evidence" value="ECO:0007669"/>
    <property type="project" value="TreeGrafter"/>
</dbReference>
<evidence type="ECO:0000256" key="4">
    <source>
        <dbReference type="ARBA" id="ARBA00023136"/>
    </source>
</evidence>
<sequence length="925" mass="98160">MAVSHRLSAYVLFLLLPLVHSQGCSVNNAKPVVRENNSAGLVVTNITKAAGITVTISPTADGNCFSIRDTELILSCSLDYEKQGIYILTLLCTEGNVQVYSLEVIVTVSNLNDNSPVFKQPNFTVNVPEDTRVNAIVLSSDRVSATDLDQDTIYYELRGTTPEATEFFNIQGVNNPGIYLLKALDYDKNKSMQLVLLARDRAPGSADTNTANATITINIQQADTKPPWFLPCKPVAMSSKVCLNTGYIGRINISEQTMEPLNLKPGPLYAIDPDYTLNEKIVYSIIEGNTDDVFLLNYDTGNLTMNKAVNTPETFILHVMATQANSIEKYALTTVEIKVINRSIHAPYFEHVNYTGTVSTGLIRNSLVMEAGAPSTPLKIFAADDDFPNKINPHITYSIQNSSDFTVTQDGLVLTNSVLSSAMKITMLATAIDLASLQEASTIITIEVIPPKGTTLPTTTITVTAGTGSTTTTTARTGLTTTTTARTGPTTTTTAGTGPTTTTTAGTGPTITIIAGTGHTTTSTAGTRLTATTAAGTGPSTISKPPGSSSVFPPKLTTTTSGAGSGPTQPTTSSVSKTVNTASISGPTGKPTSGTASGPVTHPATTKPSITHSTKIPTGPSESGTTDPTLSGTSPPGGGVVQPTALTPSQTGGSGPHSTLTAVASGPPRPSDPMTPQTSFTKSHQTDVNKKMSDYKYTAQDMGILGGTLAALLILALFFLGFIFYKVHRNSVTTISKRKLLQDSFRSNDSYQDDEENPARSTGESELPRSNSSSNASPALQKHSESFQPLETMIASSLGATSATVNKEQEEKDKGAHDTDNEKEVKSILTKDRKPANDGYKAVWFNPDAKEEVMVIEDAPEEEEDGNDRDRNEGKENRDDDDNDDSNNQDSHPGDPVVSFIPLRANYGTPDQDITTGGEGEDILP</sequence>
<dbReference type="GO" id="GO:0008013">
    <property type="term" value="F:beta-catenin binding"/>
    <property type="evidence" value="ECO:0007669"/>
    <property type="project" value="TreeGrafter"/>
</dbReference>
<feature type="compositionally biased region" description="Acidic residues" evidence="6">
    <location>
        <begin position="854"/>
        <end position="867"/>
    </location>
</feature>
<dbReference type="SMART" id="SM00112">
    <property type="entry name" value="CA"/>
    <property type="match status" value="4"/>
</dbReference>
<dbReference type="InterPro" id="IPR002126">
    <property type="entry name" value="Cadherin-like_dom"/>
</dbReference>
<dbReference type="GO" id="GO:0005912">
    <property type="term" value="C:adherens junction"/>
    <property type="evidence" value="ECO:0007669"/>
    <property type="project" value="TreeGrafter"/>
</dbReference>
<reference evidence="11" key="1">
    <citation type="submission" date="2025-08" db="UniProtKB">
        <authorList>
            <consortium name="RefSeq"/>
        </authorList>
    </citation>
    <scope>IDENTIFICATION</scope>
</reference>
<comment type="subcellular location">
    <subcellularLocation>
        <location evidence="1">Membrane</location>
    </subcellularLocation>
</comment>
<dbReference type="GO" id="GO:0007156">
    <property type="term" value="P:homophilic cell adhesion via plasma membrane adhesion molecules"/>
    <property type="evidence" value="ECO:0007669"/>
    <property type="project" value="InterPro"/>
</dbReference>
<evidence type="ECO:0000313" key="10">
    <source>
        <dbReference type="Proteomes" id="UP000189705"/>
    </source>
</evidence>
<protein>
    <submittedName>
        <fullName evidence="11">Cadherin-related family member 5 isoform X1</fullName>
    </submittedName>
</protein>
<dbReference type="STRING" id="38654.A0A3Q0G4G3"/>
<dbReference type="GO" id="GO:0016342">
    <property type="term" value="C:catenin complex"/>
    <property type="evidence" value="ECO:0007669"/>
    <property type="project" value="TreeGrafter"/>
</dbReference>
<evidence type="ECO:0000256" key="8">
    <source>
        <dbReference type="SAM" id="SignalP"/>
    </source>
</evidence>
<dbReference type="PROSITE" id="PS50268">
    <property type="entry name" value="CADHERIN_2"/>
    <property type="match status" value="3"/>
</dbReference>
<feature type="transmembrane region" description="Helical" evidence="7">
    <location>
        <begin position="702"/>
        <end position="725"/>
    </location>
</feature>
<feature type="compositionally biased region" description="Low complexity" evidence="6">
    <location>
        <begin position="557"/>
        <end position="576"/>
    </location>
</feature>
<evidence type="ECO:0000256" key="2">
    <source>
        <dbReference type="ARBA" id="ARBA00022737"/>
    </source>
</evidence>